<dbReference type="PANTHER" id="PTHR37692">
    <property type="entry name" value="HYPOTHETICAL MEMBRANE SPANNING PROTEIN"/>
    <property type="match status" value="1"/>
</dbReference>
<dbReference type="EMBL" id="JAENIM010000008">
    <property type="protein sequence ID" value="MBK1789595.1"/>
    <property type="molecule type" value="Genomic_DNA"/>
</dbReference>
<dbReference type="InterPro" id="IPR007352">
    <property type="entry name" value="DUF420"/>
</dbReference>
<organism evidence="2 3">
    <name type="scientific">Persicirhabdus sediminis</name>
    <dbReference type="NCBI Taxonomy" id="454144"/>
    <lineage>
        <taxon>Bacteria</taxon>
        <taxon>Pseudomonadati</taxon>
        <taxon>Verrucomicrobiota</taxon>
        <taxon>Verrucomicrobiia</taxon>
        <taxon>Verrucomicrobiales</taxon>
        <taxon>Verrucomicrobiaceae</taxon>
        <taxon>Persicirhabdus</taxon>
    </lineage>
</organism>
<evidence type="ECO:0000313" key="2">
    <source>
        <dbReference type="EMBL" id="MBK1789595.1"/>
    </source>
</evidence>
<sequence>MNAYTKTLLKAPNHRLAQKLKPIAWVVTAAVLGLVVAMREIHLELPAGVSLDFLPAVHAVLNSLAGLGLIFAVIAIKKKNITGHRLWIGFSFACSTIFLLCYVAYHITSGHTVYGGEGALKAVYLILLISHIILAALSFPFILFTFIAGFTNQLHSHRKLARWVFPVWLYVCITGPICYLMLKPYYG</sequence>
<dbReference type="Pfam" id="PF04238">
    <property type="entry name" value="DUF420"/>
    <property type="match status" value="1"/>
</dbReference>
<dbReference type="Proteomes" id="UP000624703">
    <property type="component" value="Unassembled WGS sequence"/>
</dbReference>
<proteinExistence type="predicted"/>
<comment type="caution">
    <text evidence="2">The sequence shown here is derived from an EMBL/GenBank/DDBJ whole genome shotgun (WGS) entry which is preliminary data.</text>
</comment>
<keyword evidence="1" id="KW-1133">Transmembrane helix</keyword>
<feature type="transmembrane region" description="Helical" evidence="1">
    <location>
        <begin position="86"/>
        <end position="105"/>
    </location>
</feature>
<protein>
    <submittedName>
        <fullName evidence="2">DUF420 domain-containing protein</fullName>
    </submittedName>
</protein>
<feature type="transmembrane region" description="Helical" evidence="1">
    <location>
        <begin position="53"/>
        <end position="74"/>
    </location>
</feature>
<evidence type="ECO:0000256" key="1">
    <source>
        <dbReference type="SAM" id="Phobius"/>
    </source>
</evidence>
<name>A0A8J7SII7_9BACT</name>
<keyword evidence="3" id="KW-1185">Reference proteome</keyword>
<evidence type="ECO:0000313" key="3">
    <source>
        <dbReference type="Proteomes" id="UP000624703"/>
    </source>
</evidence>
<dbReference type="RefSeq" id="WP_200309579.1">
    <property type="nucleotide sequence ID" value="NZ_JAENIM010000008.1"/>
</dbReference>
<dbReference type="AlphaFoldDB" id="A0A8J7SII7"/>
<feature type="transmembrane region" description="Helical" evidence="1">
    <location>
        <begin position="23"/>
        <end position="41"/>
    </location>
</feature>
<keyword evidence="1" id="KW-0812">Transmembrane</keyword>
<dbReference type="PANTHER" id="PTHR37692:SF1">
    <property type="entry name" value="DUF420 DOMAIN-CONTAINING PROTEIN"/>
    <property type="match status" value="1"/>
</dbReference>
<feature type="transmembrane region" description="Helical" evidence="1">
    <location>
        <begin position="163"/>
        <end position="182"/>
    </location>
</feature>
<reference evidence="2" key="1">
    <citation type="submission" date="2021-01" db="EMBL/GenBank/DDBJ databases">
        <title>Modified the classification status of verrucomicrobia.</title>
        <authorList>
            <person name="Feng X."/>
        </authorList>
    </citation>
    <scope>NUCLEOTIDE SEQUENCE</scope>
    <source>
        <strain evidence="2">_KCTC 22039</strain>
    </source>
</reference>
<gene>
    <name evidence="2" type="ORF">JIN82_00350</name>
</gene>
<keyword evidence="1" id="KW-0472">Membrane</keyword>
<feature type="transmembrane region" description="Helical" evidence="1">
    <location>
        <begin position="125"/>
        <end position="151"/>
    </location>
</feature>
<accession>A0A8J7SII7</accession>